<sequence>MQMQTHTTPLQPCQLPDERLVMLEEVDFKWLMAGQGWWIDTARLHSDPSYATHLLDLVEATQSVALKDCAALLRAQVGIRH</sequence>
<name>A0ABN6D3F9_9BURK</name>
<organism evidence="1 2">
    <name type="scientific">Rhodoferax lithotrophicus</name>
    <dbReference type="NCBI Taxonomy" id="2798804"/>
    <lineage>
        <taxon>Bacteria</taxon>
        <taxon>Pseudomonadati</taxon>
        <taxon>Pseudomonadota</taxon>
        <taxon>Betaproteobacteria</taxon>
        <taxon>Burkholderiales</taxon>
        <taxon>Comamonadaceae</taxon>
        <taxon>Rhodoferax</taxon>
    </lineage>
</organism>
<dbReference type="Proteomes" id="UP000824366">
    <property type="component" value="Chromosome"/>
</dbReference>
<dbReference type="EMBL" id="AP024238">
    <property type="protein sequence ID" value="BCO26454.1"/>
    <property type="molecule type" value="Genomic_DNA"/>
</dbReference>
<keyword evidence="2" id="KW-1185">Reference proteome</keyword>
<proteinExistence type="predicted"/>
<accession>A0ABN6D3F9</accession>
<gene>
    <name evidence="1" type="ORF">MIZ03_1337</name>
</gene>
<dbReference type="RefSeq" id="WP_223909934.1">
    <property type="nucleotide sequence ID" value="NZ_AP024238.1"/>
</dbReference>
<reference evidence="1 2" key="1">
    <citation type="journal article" date="2021" name="Microbiol. Spectr.">
        <title>A Single Bacterium Capable of Oxidation and Reduction of Iron at Circumneutral pH.</title>
        <authorList>
            <person name="Kato S."/>
            <person name="Ohkuma M."/>
        </authorList>
    </citation>
    <scope>NUCLEOTIDE SEQUENCE [LARGE SCALE GENOMIC DNA]</scope>
    <source>
        <strain evidence="1 2">MIZ03</strain>
    </source>
</reference>
<evidence type="ECO:0000313" key="1">
    <source>
        <dbReference type="EMBL" id="BCO26454.1"/>
    </source>
</evidence>
<evidence type="ECO:0000313" key="2">
    <source>
        <dbReference type="Proteomes" id="UP000824366"/>
    </source>
</evidence>
<protein>
    <submittedName>
        <fullName evidence="1">Uncharacterized protein</fullName>
    </submittedName>
</protein>